<keyword evidence="2" id="KW-1185">Reference proteome</keyword>
<reference evidence="1" key="2">
    <citation type="submission" date="2023-05" db="EMBL/GenBank/DDBJ databases">
        <authorList>
            <consortium name="Lawrence Berkeley National Laboratory"/>
            <person name="Steindorff A."/>
            <person name="Hensen N."/>
            <person name="Bonometti L."/>
            <person name="Westerberg I."/>
            <person name="Brannstrom I.O."/>
            <person name="Guillou S."/>
            <person name="Cros-Aarteil S."/>
            <person name="Calhoun S."/>
            <person name="Haridas S."/>
            <person name="Kuo A."/>
            <person name="Mondo S."/>
            <person name="Pangilinan J."/>
            <person name="Riley R."/>
            <person name="Labutti K."/>
            <person name="Andreopoulos B."/>
            <person name="Lipzen A."/>
            <person name="Chen C."/>
            <person name="Yanf M."/>
            <person name="Daum C."/>
            <person name="Ng V."/>
            <person name="Clum A."/>
            <person name="Ohm R."/>
            <person name="Martin F."/>
            <person name="Silar P."/>
            <person name="Natvig D."/>
            <person name="Lalanne C."/>
            <person name="Gautier V."/>
            <person name="Ament-Velasquez S.L."/>
            <person name="Kruys A."/>
            <person name="Hutchinson M.I."/>
            <person name="Powell A.J."/>
            <person name="Barry K."/>
            <person name="Miller A.N."/>
            <person name="Grigoriev I.V."/>
            <person name="Debuchy R."/>
            <person name="Gladieux P."/>
            <person name="Thoren M.H."/>
            <person name="Johannesson H."/>
        </authorList>
    </citation>
    <scope>NUCLEOTIDE SEQUENCE</scope>
    <source>
        <strain evidence="1">PSN243</strain>
    </source>
</reference>
<comment type="caution">
    <text evidence="1">The sequence shown here is derived from an EMBL/GenBank/DDBJ whole genome shotgun (WGS) entry which is preliminary data.</text>
</comment>
<dbReference type="PROSITE" id="PS00018">
    <property type="entry name" value="EF_HAND_1"/>
    <property type="match status" value="1"/>
</dbReference>
<gene>
    <name evidence="1" type="ORF">QBC34DRAFT_378595</name>
</gene>
<dbReference type="AlphaFoldDB" id="A0AAV9GSC0"/>
<evidence type="ECO:0008006" key="3">
    <source>
        <dbReference type="Google" id="ProtNLM"/>
    </source>
</evidence>
<sequence>MATTTDEYGDYVKAMAAAFPRLRPLRDFIDCPAPSICQTDRITVFDVSGDGDLSTSEFHTVNNEAEGSNALNQKLNSTPQDLADRIVVVSHLTPVTARLLGLRYDLSADFLNDTISTKPIRHNSA</sequence>
<organism evidence="1 2">
    <name type="scientific">Podospora aff. communis PSN243</name>
    <dbReference type="NCBI Taxonomy" id="3040156"/>
    <lineage>
        <taxon>Eukaryota</taxon>
        <taxon>Fungi</taxon>
        <taxon>Dikarya</taxon>
        <taxon>Ascomycota</taxon>
        <taxon>Pezizomycotina</taxon>
        <taxon>Sordariomycetes</taxon>
        <taxon>Sordariomycetidae</taxon>
        <taxon>Sordariales</taxon>
        <taxon>Podosporaceae</taxon>
        <taxon>Podospora</taxon>
    </lineage>
</organism>
<evidence type="ECO:0000313" key="2">
    <source>
        <dbReference type="Proteomes" id="UP001321760"/>
    </source>
</evidence>
<dbReference type="Proteomes" id="UP001321760">
    <property type="component" value="Unassembled WGS sequence"/>
</dbReference>
<protein>
    <recommendedName>
        <fullName evidence="3">EF-hand domain-containing protein</fullName>
    </recommendedName>
</protein>
<dbReference type="EMBL" id="MU865929">
    <property type="protein sequence ID" value="KAK4451271.1"/>
    <property type="molecule type" value="Genomic_DNA"/>
</dbReference>
<evidence type="ECO:0000313" key="1">
    <source>
        <dbReference type="EMBL" id="KAK4451271.1"/>
    </source>
</evidence>
<reference evidence="1" key="1">
    <citation type="journal article" date="2023" name="Mol. Phylogenet. Evol.">
        <title>Genome-scale phylogeny and comparative genomics of the fungal order Sordariales.</title>
        <authorList>
            <person name="Hensen N."/>
            <person name="Bonometti L."/>
            <person name="Westerberg I."/>
            <person name="Brannstrom I.O."/>
            <person name="Guillou S."/>
            <person name="Cros-Aarteil S."/>
            <person name="Calhoun S."/>
            <person name="Haridas S."/>
            <person name="Kuo A."/>
            <person name="Mondo S."/>
            <person name="Pangilinan J."/>
            <person name="Riley R."/>
            <person name="LaButti K."/>
            <person name="Andreopoulos B."/>
            <person name="Lipzen A."/>
            <person name="Chen C."/>
            <person name="Yan M."/>
            <person name="Daum C."/>
            <person name="Ng V."/>
            <person name="Clum A."/>
            <person name="Steindorff A."/>
            <person name="Ohm R.A."/>
            <person name="Martin F."/>
            <person name="Silar P."/>
            <person name="Natvig D.O."/>
            <person name="Lalanne C."/>
            <person name="Gautier V."/>
            <person name="Ament-Velasquez S.L."/>
            <person name="Kruys A."/>
            <person name="Hutchinson M.I."/>
            <person name="Powell A.J."/>
            <person name="Barry K."/>
            <person name="Miller A.N."/>
            <person name="Grigoriev I.V."/>
            <person name="Debuchy R."/>
            <person name="Gladieux P."/>
            <person name="Hiltunen Thoren M."/>
            <person name="Johannesson H."/>
        </authorList>
    </citation>
    <scope>NUCLEOTIDE SEQUENCE</scope>
    <source>
        <strain evidence="1">PSN243</strain>
    </source>
</reference>
<name>A0AAV9GSC0_9PEZI</name>
<dbReference type="InterPro" id="IPR018247">
    <property type="entry name" value="EF_Hand_1_Ca_BS"/>
</dbReference>
<proteinExistence type="predicted"/>
<accession>A0AAV9GSC0</accession>